<feature type="region of interest" description="Disordered" evidence="1">
    <location>
        <begin position="385"/>
        <end position="419"/>
    </location>
</feature>
<feature type="compositionally biased region" description="Low complexity" evidence="1">
    <location>
        <begin position="467"/>
        <end position="480"/>
    </location>
</feature>
<feature type="compositionally biased region" description="Basic and acidic residues" evidence="1">
    <location>
        <begin position="437"/>
        <end position="466"/>
    </location>
</feature>
<feature type="compositionally biased region" description="Polar residues" evidence="1">
    <location>
        <begin position="404"/>
        <end position="413"/>
    </location>
</feature>
<sequence length="637" mass="70527">RTQQLQVSQGRASHVFQAVSATTDYRIQTAEGEETETYTIVPIDPLFVSDLVIGVAYPPHTRMAPDEYRGDAPPLRLPVGSRLTFEGLASRPLSNVELVDSAGATSLSLEVDGSTFQGMWRPRTNGVFDWQFQDIAGSEAVIYPEPVEIVLVPDSVPNVLILLPGQDTIMPLSLRQPLVVDGRDDYGLIRLELVAYRVTAFGERDEPVVQRLDLGGTRAALARPVLDLTTWGLLPGDTVRYFARVVDNNPASQVGISPEYVLRMQDAAELRREVQTALESAAERLEELMAEVARQAEENLEQSLEDANQIDDPANPSPDGPDFEEREELLRALEEQAQLVDQVDSLLVEMRDLEKQMVDAGQADPEMAQELQELQDLLRELGAEQMNAEPSDSQEARSQDGQEDQQSLDQLAEQQDEFRDRLEAALERFQRAALEQDFRATTEEAEELARQERALADAMREDDPALRADQQADLADQAAGLDERMESLAQRLEELEEENASQGVEQARETISEARDRMEEAQDQARQGDSQDAGDQADQAATQLEEAASQLEQAQDAMAEMTMEQAQAALQQTADDALSLARSQSALRDRMDTASQDELVEMRSDQASLLRGVENLAENLQAGVQSSDRDPALSAQI</sequence>
<protein>
    <recommendedName>
        <fullName evidence="3">DUF4175 domain-containing protein</fullName>
    </recommendedName>
</protein>
<dbReference type="EMBL" id="UINC01035503">
    <property type="protein sequence ID" value="SVB28011.1"/>
    <property type="molecule type" value="Genomic_DNA"/>
</dbReference>
<dbReference type="AlphaFoldDB" id="A0A382CQX5"/>
<gene>
    <name evidence="2" type="ORF">METZ01_LOCUS180865</name>
</gene>
<name>A0A382CQX5_9ZZZZ</name>
<reference evidence="2" key="1">
    <citation type="submission" date="2018-05" db="EMBL/GenBank/DDBJ databases">
        <authorList>
            <person name="Lanie J.A."/>
            <person name="Ng W.-L."/>
            <person name="Kazmierczak K.M."/>
            <person name="Andrzejewski T.M."/>
            <person name="Davidsen T.M."/>
            <person name="Wayne K.J."/>
            <person name="Tettelin H."/>
            <person name="Glass J.I."/>
            <person name="Rusch D."/>
            <person name="Podicherti R."/>
            <person name="Tsui H.-C.T."/>
            <person name="Winkler M.E."/>
        </authorList>
    </citation>
    <scope>NUCLEOTIDE SEQUENCE</scope>
</reference>
<feature type="non-terminal residue" evidence="2">
    <location>
        <position position="1"/>
    </location>
</feature>
<evidence type="ECO:0008006" key="3">
    <source>
        <dbReference type="Google" id="ProtNLM"/>
    </source>
</evidence>
<feature type="non-terminal residue" evidence="2">
    <location>
        <position position="637"/>
    </location>
</feature>
<feature type="compositionally biased region" description="Basic and acidic residues" evidence="1">
    <location>
        <begin position="506"/>
        <end position="520"/>
    </location>
</feature>
<feature type="compositionally biased region" description="Low complexity" evidence="1">
    <location>
        <begin position="524"/>
        <end position="541"/>
    </location>
</feature>
<proteinExistence type="predicted"/>
<accession>A0A382CQX5</accession>
<organism evidence="2">
    <name type="scientific">marine metagenome</name>
    <dbReference type="NCBI Taxonomy" id="408172"/>
    <lineage>
        <taxon>unclassified sequences</taxon>
        <taxon>metagenomes</taxon>
        <taxon>ecological metagenomes</taxon>
    </lineage>
</organism>
<evidence type="ECO:0000313" key="2">
    <source>
        <dbReference type="EMBL" id="SVB28011.1"/>
    </source>
</evidence>
<feature type="region of interest" description="Disordered" evidence="1">
    <location>
        <begin position="298"/>
        <end position="324"/>
    </location>
</feature>
<evidence type="ECO:0000256" key="1">
    <source>
        <dbReference type="SAM" id="MobiDB-lite"/>
    </source>
</evidence>
<feature type="region of interest" description="Disordered" evidence="1">
    <location>
        <begin position="437"/>
        <end position="595"/>
    </location>
</feature>
<feature type="compositionally biased region" description="Low complexity" evidence="1">
    <location>
        <begin position="552"/>
        <end position="581"/>
    </location>
</feature>